<dbReference type="GO" id="GO:0005886">
    <property type="term" value="C:plasma membrane"/>
    <property type="evidence" value="ECO:0007669"/>
    <property type="project" value="TreeGrafter"/>
</dbReference>
<feature type="region of interest" description="Disordered" evidence="3">
    <location>
        <begin position="1"/>
        <end position="42"/>
    </location>
</feature>
<dbReference type="GO" id="GO:0032934">
    <property type="term" value="F:sterol binding"/>
    <property type="evidence" value="ECO:0007669"/>
    <property type="project" value="TreeGrafter"/>
</dbReference>
<evidence type="ECO:0000259" key="4">
    <source>
        <dbReference type="PROSITE" id="PS51778"/>
    </source>
</evidence>
<keyword evidence="5" id="KW-1185">Reference proteome</keyword>
<dbReference type="FunCoup" id="A0A6I8USV0">
    <property type="interactions" value="1"/>
</dbReference>
<evidence type="ECO:0000313" key="5">
    <source>
        <dbReference type="Proteomes" id="UP000001819"/>
    </source>
</evidence>
<dbReference type="Proteomes" id="UP000001819">
    <property type="component" value="Chromosome 3"/>
</dbReference>
<organism evidence="5 6">
    <name type="scientific">Drosophila pseudoobscura pseudoobscura</name>
    <name type="common">Fruit fly</name>
    <dbReference type="NCBI Taxonomy" id="46245"/>
    <lineage>
        <taxon>Eukaryota</taxon>
        <taxon>Metazoa</taxon>
        <taxon>Ecdysozoa</taxon>
        <taxon>Arthropoda</taxon>
        <taxon>Hexapoda</taxon>
        <taxon>Insecta</taxon>
        <taxon>Pterygota</taxon>
        <taxon>Neoptera</taxon>
        <taxon>Endopterygota</taxon>
        <taxon>Diptera</taxon>
        <taxon>Brachycera</taxon>
        <taxon>Muscomorpha</taxon>
        <taxon>Ephydroidea</taxon>
        <taxon>Drosophilidae</taxon>
        <taxon>Drosophila</taxon>
        <taxon>Sophophora</taxon>
    </lineage>
</organism>
<dbReference type="RefSeq" id="XP_001360377.4">
    <property type="nucleotide sequence ID" value="XM_001360340.4"/>
</dbReference>
<evidence type="ECO:0000256" key="3">
    <source>
        <dbReference type="SAM" id="MobiDB-lite"/>
    </source>
</evidence>
<dbReference type="InParanoid" id="A0A6I8USV0"/>
<gene>
    <name evidence="6" type="primary">LOC4803702</name>
</gene>
<reference evidence="6" key="2">
    <citation type="submission" date="2025-08" db="UniProtKB">
        <authorList>
            <consortium name="RefSeq"/>
        </authorList>
    </citation>
    <scope>IDENTIFICATION</scope>
    <source>
        <strain evidence="6">MV-25-SWS-2005</strain>
        <tissue evidence="6">Whole body</tissue>
    </source>
</reference>
<evidence type="ECO:0000313" key="6">
    <source>
        <dbReference type="RefSeq" id="XP_001360377.4"/>
    </source>
</evidence>
<name>A0A6I8USV0_DROPS</name>
<reference evidence="5" key="1">
    <citation type="submission" date="2024-06" db="UniProtKB">
        <authorList>
            <consortium name="RefSeq"/>
        </authorList>
    </citation>
    <scope>NUCLEOTIDE SEQUENCE [LARGE SCALE GENOMIC DNA]</scope>
    <source>
        <strain evidence="5">MV2-25</strain>
    </source>
</reference>
<dbReference type="InterPro" id="IPR031968">
    <property type="entry name" value="VASt"/>
</dbReference>
<protein>
    <submittedName>
        <fullName evidence="6">Protein Aster-B</fullName>
    </submittedName>
</protein>
<dbReference type="PROSITE" id="PS51778">
    <property type="entry name" value="VAST"/>
    <property type="match status" value="1"/>
</dbReference>
<feature type="compositionally biased region" description="Low complexity" evidence="3">
    <location>
        <begin position="25"/>
        <end position="42"/>
    </location>
</feature>
<dbReference type="AlphaFoldDB" id="A0A6I8USV0"/>
<accession>A0A6I8USV0</accession>
<dbReference type="GO" id="GO:0005789">
    <property type="term" value="C:endoplasmic reticulum membrane"/>
    <property type="evidence" value="ECO:0007669"/>
    <property type="project" value="TreeGrafter"/>
</dbReference>
<evidence type="ECO:0000256" key="2">
    <source>
        <dbReference type="ARBA" id="ARBA00023136"/>
    </source>
</evidence>
<proteinExistence type="predicted"/>
<evidence type="ECO:0000256" key="1">
    <source>
        <dbReference type="ARBA" id="ARBA00004370"/>
    </source>
</evidence>
<dbReference type="PANTHER" id="PTHR23319">
    <property type="entry name" value="GRAM DOMAIN CONTAINING 1B, ISOFORM E"/>
    <property type="match status" value="1"/>
</dbReference>
<dbReference type="PANTHER" id="PTHR23319:SF4">
    <property type="entry name" value="GRAM DOMAIN CONTAINING 1B, ISOFORM E"/>
    <property type="match status" value="1"/>
</dbReference>
<dbReference type="GO" id="GO:0140268">
    <property type="term" value="C:endoplasmic reticulum-plasma membrane contact site"/>
    <property type="evidence" value="ECO:0007669"/>
    <property type="project" value="TreeGrafter"/>
</dbReference>
<dbReference type="Pfam" id="PF16016">
    <property type="entry name" value="VASt"/>
    <property type="match status" value="1"/>
</dbReference>
<dbReference type="GO" id="GO:0120015">
    <property type="term" value="F:sterol transfer activity"/>
    <property type="evidence" value="ECO:0007669"/>
    <property type="project" value="TreeGrafter"/>
</dbReference>
<feature type="domain" description="VASt" evidence="4">
    <location>
        <begin position="122"/>
        <end position="294"/>
    </location>
</feature>
<sequence length="303" mass="33792">MEALRFRFGKWGGAKRSKSTSKPLTRNTTAASSRSISRATNASLTSLARRRRTTRHMKAKSVAFDQNNYVVAGGKAKKRMSNARPSNADQGITTKRGMTVVEVIMPIRDSLEGKYNCNALHEGRKVLNEKMRVHVDTLFNMLFSATSPFFQKFHEMRNSTDLKLGEWRKNAAGLNERVITVTVALKGNVGPKVAKVTETQTLRDCTRPGQLYSIDATSVNADIPYADSFMVAMHLCLRGTPEGHTKILVLAQVKIVKPVWAVVQSFIEKHTYAGVEEFFQSLYSALLRDQRRTTTLPASGSTY</sequence>
<dbReference type="GO" id="GO:0032366">
    <property type="term" value="P:intracellular sterol transport"/>
    <property type="evidence" value="ECO:0007669"/>
    <property type="project" value="TreeGrafter"/>
</dbReference>
<comment type="subcellular location">
    <subcellularLocation>
        <location evidence="1">Membrane</location>
    </subcellularLocation>
</comment>
<dbReference type="KEGG" id="dpo:4803702"/>
<keyword evidence="2" id="KW-0472">Membrane</keyword>
<dbReference type="InterPro" id="IPR051482">
    <property type="entry name" value="Cholesterol_transport"/>
</dbReference>